<evidence type="ECO:0000256" key="1">
    <source>
        <dbReference type="SAM" id="SignalP"/>
    </source>
</evidence>
<keyword evidence="3" id="KW-1185">Reference proteome</keyword>
<gene>
    <name evidence="2" type="ORF">DPMN_028566</name>
</gene>
<comment type="caution">
    <text evidence="2">The sequence shown here is derived from an EMBL/GenBank/DDBJ whole genome shotgun (WGS) entry which is preliminary data.</text>
</comment>
<feature type="chain" id="PRO_5039111287" evidence="1">
    <location>
        <begin position="23"/>
        <end position="82"/>
    </location>
</feature>
<reference evidence="2" key="2">
    <citation type="submission" date="2020-11" db="EMBL/GenBank/DDBJ databases">
        <authorList>
            <person name="McCartney M.A."/>
            <person name="Auch B."/>
            <person name="Kono T."/>
            <person name="Mallez S."/>
            <person name="Becker A."/>
            <person name="Gohl D.M."/>
            <person name="Silverstein K.A.T."/>
            <person name="Koren S."/>
            <person name="Bechman K.B."/>
            <person name="Herman A."/>
            <person name="Abrahante J.E."/>
            <person name="Garbe J."/>
        </authorList>
    </citation>
    <scope>NUCLEOTIDE SEQUENCE</scope>
    <source>
        <strain evidence="2">Duluth1</strain>
        <tissue evidence="2">Whole animal</tissue>
    </source>
</reference>
<reference evidence="2" key="1">
    <citation type="journal article" date="2019" name="bioRxiv">
        <title>The Genome of the Zebra Mussel, Dreissena polymorpha: A Resource for Invasive Species Research.</title>
        <authorList>
            <person name="McCartney M.A."/>
            <person name="Auch B."/>
            <person name="Kono T."/>
            <person name="Mallez S."/>
            <person name="Zhang Y."/>
            <person name="Obille A."/>
            <person name="Becker A."/>
            <person name="Abrahante J.E."/>
            <person name="Garbe J."/>
            <person name="Badalamenti J.P."/>
            <person name="Herman A."/>
            <person name="Mangelson H."/>
            <person name="Liachko I."/>
            <person name="Sullivan S."/>
            <person name="Sone E.D."/>
            <person name="Koren S."/>
            <person name="Silverstein K.A.T."/>
            <person name="Beckman K.B."/>
            <person name="Gohl D.M."/>
        </authorList>
    </citation>
    <scope>NUCLEOTIDE SEQUENCE</scope>
    <source>
        <strain evidence="2">Duluth1</strain>
        <tissue evidence="2">Whole animal</tissue>
    </source>
</reference>
<sequence>MWKPVLLLVVSTLSALVVPSQAMCPASTTGLYCNQTCPQNCLNGVCNHYTARCEACANDWWGARKLQGRQVQPRQRRVCKRM</sequence>
<dbReference type="EMBL" id="JAIWYP010000002">
    <property type="protein sequence ID" value="KAH3865526.1"/>
    <property type="molecule type" value="Genomic_DNA"/>
</dbReference>
<organism evidence="2 3">
    <name type="scientific">Dreissena polymorpha</name>
    <name type="common">Zebra mussel</name>
    <name type="synonym">Mytilus polymorpha</name>
    <dbReference type="NCBI Taxonomy" id="45954"/>
    <lineage>
        <taxon>Eukaryota</taxon>
        <taxon>Metazoa</taxon>
        <taxon>Spiralia</taxon>
        <taxon>Lophotrochozoa</taxon>
        <taxon>Mollusca</taxon>
        <taxon>Bivalvia</taxon>
        <taxon>Autobranchia</taxon>
        <taxon>Heteroconchia</taxon>
        <taxon>Euheterodonta</taxon>
        <taxon>Imparidentia</taxon>
        <taxon>Neoheterodontei</taxon>
        <taxon>Myida</taxon>
        <taxon>Dreissenoidea</taxon>
        <taxon>Dreissenidae</taxon>
        <taxon>Dreissena</taxon>
    </lineage>
</organism>
<name>A0A9D4LZ67_DREPO</name>
<accession>A0A9D4LZ67</accession>
<protein>
    <submittedName>
        <fullName evidence="2">Uncharacterized protein</fullName>
    </submittedName>
</protein>
<proteinExistence type="predicted"/>
<dbReference type="Proteomes" id="UP000828390">
    <property type="component" value="Unassembled WGS sequence"/>
</dbReference>
<evidence type="ECO:0000313" key="2">
    <source>
        <dbReference type="EMBL" id="KAH3865526.1"/>
    </source>
</evidence>
<keyword evidence="1" id="KW-0732">Signal</keyword>
<dbReference type="AlphaFoldDB" id="A0A9D4LZ67"/>
<feature type="signal peptide" evidence="1">
    <location>
        <begin position="1"/>
        <end position="22"/>
    </location>
</feature>
<evidence type="ECO:0000313" key="3">
    <source>
        <dbReference type="Proteomes" id="UP000828390"/>
    </source>
</evidence>